<feature type="compositionally biased region" description="Basic and acidic residues" evidence="1">
    <location>
        <begin position="248"/>
        <end position="264"/>
    </location>
</feature>
<feature type="region of interest" description="Disordered" evidence="1">
    <location>
        <begin position="238"/>
        <end position="264"/>
    </location>
</feature>
<dbReference type="VEuPathDB" id="CryptoDB:Cvel_3208"/>
<dbReference type="EMBL" id="CDMZ01000286">
    <property type="protein sequence ID" value="CEM10972.1"/>
    <property type="molecule type" value="Genomic_DNA"/>
</dbReference>
<protein>
    <submittedName>
        <fullName evidence="2">Uncharacterized protein</fullName>
    </submittedName>
</protein>
<proteinExistence type="predicted"/>
<gene>
    <name evidence="2" type="ORF">Cvel_3208</name>
</gene>
<evidence type="ECO:0000313" key="2">
    <source>
        <dbReference type="EMBL" id="CEM10972.1"/>
    </source>
</evidence>
<evidence type="ECO:0000256" key="1">
    <source>
        <dbReference type="SAM" id="MobiDB-lite"/>
    </source>
</evidence>
<name>A0A0G4FDI8_9ALVE</name>
<organism evidence="2">
    <name type="scientific">Chromera velia CCMP2878</name>
    <dbReference type="NCBI Taxonomy" id="1169474"/>
    <lineage>
        <taxon>Eukaryota</taxon>
        <taxon>Sar</taxon>
        <taxon>Alveolata</taxon>
        <taxon>Colpodellida</taxon>
        <taxon>Chromeraceae</taxon>
        <taxon>Chromera</taxon>
    </lineage>
</organism>
<dbReference type="PhylomeDB" id="A0A0G4FDI8"/>
<sequence>MLEYALLSKGNIFEQCLHWCEMNPTRPFPCLFSFFDFLCQKGIHRNILKLELVHDMAIRRFNRPLLYPRVPRGDWSRLGSHLFLFRDAIRREEEETSELRESIAAAEGTEEYVDLELTNLLHAVVSDAAGEAVERIDHPLNRLPRTPLEIFQRIYLETAHIDSENAIVRELTWIYEKKGAYPELVSPFLHWAFWDKPTVMFEVAAYQSQLDGNPHALQAIPSFQHLIEDEEGWEDLWESGEGKKKKRDRDQKKEEKKKPEIFGE</sequence>
<accession>A0A0G4FDI8</accession>
<reference evidence="2" key="1">
    <citation type="submission" date="2014-11" db="EMBL/GenBank/DDBJ databases">
        <authorList>
            <person name="Otto D Thomas"/>
            <person name="Naeem Raeece"/>
        </authorList>
    </citation>
    <scope>NUCLEOTIDE SEQUENCE</scope>
</reference>
<dbReference type="AlphaFoldDB" id="A0A0G4FDI8"/>